<protein>
    <recommendedName>
        <fullName evidence="4">DUF4131 domain-containing protein</fullName>
    </recommendedName>
</protein>
<feature type="transmembrane region" description="Helical" evidence="1">
    <location>
        <begin position="54"/>
        <end position="75"/>
    </location>
</feature>
<feature type="transmembrane region" description="Helical" evidence="1">
    <location>
        <begin position="82"/>
        <end position="102"/>
    </location>
</feature>
<dbReference type="EMBL" id="CP093547">
    <property type="protein sequence ID" value="UNP30569.1"/>
    <property type="molecule type" value="Genomic_DNA"/>
</dbReference>
<gene>
    <name evidence="2" type="ORF">MOV92_04675</name>
</gene>
<proteinExistence type="predicted"/>
<keyword evidence="1" id="KW-1133">Transmembrane helix</keyword>
<feature type="transmembrane region" description="Helical" evidence="1">
    <location>
        <begin position="21"/>
        <end position="42"/>
    </location>
</feature>
<keyword evidence="1" id="KW-0472">Membrane</keyword>
<keyword evidence="3" id="KW-1185">Reference proteome</keyword>
<evidence type="ECO:0000313" key="3">
    <source>
        <dbReference type="Proteomes" id="UP000829194"/>
    </source>
</evidence>
<dbReference type="Proteomes" id="UP000829194">
    <property type="component" value="Chromosome"/>
</dbReference>
<reference evidence="2 3" key="1">
    <citation type="submission" date="2022-03" db="EMBL/GenBank/DDBJ databases">
        <title>Complete genome sequence of Lysobacter capsici VKM B-2533 and Lysobacter gummosus 10.1.1, promising sources of lytic agents.</title>
        <authorList>
            <person name="Tarlachkov S.V."/>
            <person name="Kudryakova I.V."/>
            <person name="Afoshin A.S."/>
            <person name="Leontyevskaya E.A."/>
            <person name="Leontyevskaya N.V."/>
        </authorList>
    </citation>
    <scope>NUCLEOTIDE SEQUENCE [LARGE SCALE GENOMIC DNA]</scope>
    <source>
        <strain evidence="2 3">10.1.1</strain>
    </source>
</reference>
<evidence type="ECO:0000256" key="1">
    <source>
        <dbReference type="SAM" id="Phobius"/>
    </source>
</evidence>
<sequence length="208" mass="22133">MSGDAPKSYSIDLSKPAVWKLIAVILTATAAVVAVALWLPSIAGPQAAIPQPSVAWRACSFGVVVVLAAIGYGATSGPRLRAWRIPAAVLAVALLLVTWRTLGLSVTRYNAHWGQASSVVGVASDLQQRQRRGRGGVVTITLRFTVMPENGRETAPLRVETRQPLASVLADRPRVRIDLRRSWAGVSFDVLRPCVQAGSDCDAMAAGR</sequence>
<evidence type="ECO:0008006" key="4">
    <source>
        <dbReference type="Google" id="ProtNLM"/>
    </source>
</evidence>
<evidence type="ECO:0000313" key="2">
    <source>
        <dbReference type="EMBL" id="UNP30569.1"/>
    </source>
</evidence>
<name>A0ABY3XFZ8_9GAMM</name>
<organism evidence="2 3">
    <name type="scientific">Lysobacter gummosus</name>
    <dbReference type="NCBI Taxonomy" id="262324"/>
    <lineage>
        <taxon>Bacteria</taxon>
        <taxon>Pseudomonadati</taxon>
        <taxon>Pseudomonadota</taxon>
        <taxon>Gammaproteobacteria</taxon>
        <taxon>Lysobacterales</taxon>
        <taxon>Lysobacteraceae</taxon>
        <taxon>Lysobacter</taxon>
    </lineage>
</organism>
<dbReference type="RefSeq" id="WP_057941786.1">
    <property type="nucleotide sequence ID" value="NZ_CP011131.1"/>
</dbReference>
<keyword evidence="1" id="KW-0812">Transmembrane</keyword>
<accession>A0ABY3XFZ8</accession>